<evidence type="ECO:0000256" key="6">
    <source>
        <dbReference type="ARBA" id="ARBA00023125"/>
    </source>
</evidence>
<evidence type="ECO:0000256" key="1">
    <source>
        <dbReference type="ARBA" id="ARBA00022741"/>
    </source>
</evidence>
<feature type="region of interest" description="Disordered" evidence="9">
    <location>
        <begin position="1292"/>
        <end position="1311"/>
    </location>
</feature>
<dbReference type="InterPro" id="IPR055367">
    <property type="entry name" value="WH4_Lhr"/>
</dbReference>
<dbReference type="InterPro" id="IPR001650">
    <property type="entry name" value="Helicase_C-like"/>
</dbReference>
<dbReference type="OrthoDB" id="9774462at2"/>
<dbReference type="GO" id="GO:0003677">
    <property type="term" value="F:DNA binding"/>
    <property type="evidence" value="ECO:0007669"/>
    <property type="project" value="UniProtKB-KW"/>
</dbReference>
<name>A0A4Q0T510_9BACT</name>
<accession>A0A4Q0T510</accession>
<dbReference type="Pfam" id="PF00271">
    <property type="entry name" value="Helicase_C"/>
    <property type="match status" value="1"/>
</dbReference>
<dbReference type="RefSeq" id="WP_128911312.1">
    <property type="nucleotide sequence ID" value="NZ_RDSM01000001.1"/>
</dbReference>
<keyword evidence="1" id="KW-0547">Nucleotide-binding</keyword>
<dbReference type="GO" id="GO:0006281">
    <property type="term" value="P:DNA repair"/>
    <property type="evidence" value="ECO:0007669"/>
    <property type="project" value="UniProtKB-KW"/>
</dbReference>
<dbReference type="InterPro" id="IPR013701">
    <property type="entry name" value="Lhr-like_DEAD/DEAH_assoc"/>
</dbReference>
<dbReference type="Pfam" id="PF23234">
    <property type="entry name" value="WHD_4th_Lhr"/>
    <property type="match status" value="1"/>
</dbReference>
<dbReference type="SMART" id="SM00490">
    <property type="entry name" value="HELICc"/>
    <property type="match status" value="1"/>
</dbReference>
<feature type="domain" description="Helicase ATP-binding" evidence="10">
    <location>
        <begin position="43"/>
        <end position="252"/>
    </location>
</feature>
<dbReference type="GO" id="GO:0004386">
    <property type="term" value="F:helicase activity"/>
    <property type="evidence" value="ECO:0007669"/>
    <property type="project" value="UniProtKB-KW"/>
</dbReference>
<keyword evidence="7" id="KW-0234">DNA repair</keyword>
<evidence type="ECO:0000313" key="13">
    <source>
        <dbReference type="Proteomes" id="UP000289437"/>
    </source>
</evidence>
<reference evidence="13" key="2">
    <citation type="submission" date="2019-02" db="EMBL/GenBank/DDBJ databases">
        <title>Granulicella sibirica sp. nov., a psychrotolerant acidobacterium isolated from an organic soil layer in forested tundra, West Siberia.</title>
        <authorList>
            <person name="Oshkin I.Y."/>
            <person name="Kulichevskaya I.S."/>
            <person name="Rijpstra W.I.C."/>
            <person name="Sinninghe Damste J.S."/>
            <person name="Rakitin A.L."/>
            <person name="Ravin N.V."/>
            <person name="Dedysh S.N."/>
        </authorList>
    </citation>
    <scope>NUCLEOTIDE SEQUENCE [LARGE SCALE GENOMIC DNA]</scope>
    <source>
        <strain evidence="13">AF10</strain>
    </source>
</reference>
<dbReference type="PANTHER" id="PTHR47962:SF5">
    <property type="entry name" value="ATP-DEPENDENT HELICASE LHR-RELATED"/>
    <property type="match status" value="1"/>
</dbReference>
<comment type="caution">
    <text evidence="12">The sequence shown here is derived from an EMBL/GenBank/DDBJ whole genome shotgun (WGS) entry which is preliminary data.</text>
</comment>
<evidence type="ECO:0000256" key="9">
    <source>
        <dbReference type="SAM" id="MobiDB-lite"/>
    </source>
</evidence>
<gene>
    <name evidence="12" type="ORF">GRAN_0399</name>
</gene>
<feature type="region of interest" description="Disordered" evidence="9">
    <location>
        <begin position="1471"/>
        <end position="1504"/>
    </location>
</feature>
<evidence type="ECO:0000256" key="8">
    <source>
        <dbReference type="ARBA" id="ARBA00023235"/>
    </source>
</evidence>
<dbReference type="GO" id="GO:0016887">
    <property type="term" value="F:ATP hydrolysis activity"/>
    <property type="evidence" value="ECO:0007669"/>
    <property type="project" value="TreeGrafter"/>
</dbReference>
<dbReference type="PROSITE" id="PS51194">
    <property type="entry name" value="HELICASE_CTER"/>
    <property type="match status" value="1"/>
</dbReference>
<dbReference type="Pfam" id="PF00270">
    <property type="entry name" value="DEAD"/>
    <property type="match status" value="1"/>
</dbReference>
<keyword evidence="6" id="KW-0238">DNA-binding</keyword>
<keyword evidence="3" id="KW-0378">Hydrolase</keyword>
<dbReference type="Pfam" id="PF19306">
    <property type="entry name" value="WHD_Lhr"/>
    <property type="match status" value="1"/>
</dbReference>
<evidence type="ECO:0000313" key="12">
    <source>
        <dbReference type="EMBL" id="RXH57089.1"/>
    </source>
</evidence>
<dbReference type="Proteomes" id="UP000289437">
    <property type="component" value="Unassembled WGS sequence"/>
</dbReference>
<dbReference type="Pfam" id="PF08494">
    <property type="entry name" value="DEAD_assoc"/>
    <property type="match status" value="1"/>
</dbReference>
<dbReference type="InterPro" id="IPR055368">
    <property type="entry name" value="WH3_Lhr"/>
</dbReference>
<keyword evidence="13" id="KW-1185">Reference proteome</keyword>
<dbReference type="EMBL" id="RDSM01000001">
    <property type="protein sequence ID" value="RXH57089.1"/>
    <property type="molecule type" value="Genomic_DNA"/>
</dbReference>
<dbReference type="InterPro" id="IPR014001">
    <property type="entry name" value="Helicase_ATP-bd"/>
</dbReference>
<feature type="compositionally biased region" description="Pro residues" evidence="9">
    <location>
        <begin position="1494"/>
        <end position="1504"/>
    </location>
</feature>
<dbReference type="GO" id="GO:0005524">
    <property type="term" value="F:ATP binding"/>
    <property type="evidence" value="ECO:0007669"/>
    <property type="project" value="UniProtKB-KW"/>
</dbReference>
<proteinExistence type="predicted"/>
<evidence type="ECO:0000256" key="2">
    <source>
        <dbReference type="ARBA" id="ARBA00022763"/>
    </source>
</evidence>
<evidence type="ECO:0000256" key="3">
    <source>
        <dbReference type="ARBA" id="ARBA00022801"/>
    </source>
</evidence>
<dbReference type="Pfam" id="PF23235">
    <property type="entry name" value="WHD_3rd_Lhr"/>
    <property type="match status" value="1"/>
</dbReference>
<feature type="domain" description="Helicase C-terminal" evidence="11">
    <location>
        <begin position="288"/>
        <end position="445"/>
    </location>
</feature>
<dbReference type="PANTHER" id="PTHR47962">
    <property type="entry name" value="ATP-DEPENDENT HELICASE LHR-RELATED-RELATED"/>
    <property type="match status" value="1"/>
</dbReference>
<dbReference type="SMART" id="SM00487">
    <property type="entry name" value="DEXDc"/>
    <property type="match status" value="1"/>
</dbReference>
<evidence type="ECO:0000256" key="7">
    <source>
        <dbReference type="ARBA" id="ARBA00023204"/>
    </source>
</evidence>
<dbReference type="InterPro" id="IPR045628">
    <property type="entry name" value="Lhr_WH_dom"/>
</dbReference>
<dbReference type="InterPro" id="IPR011545">
    <property type="entry name" value="DEAD/DEAH_box_helicase_dom"/>
</dbReference>
<sequence length="1504" mass="165258">MLSVEAIPIPTTLAPSLAWAHPVVQEWFVTKFGTPTEPQQHGWPSILGGDPTLISAPTGSGKTLAAFLVCIDDLLRKAISGNLPAETQVVYISPLKALSNDVQKNLDGPLAEIQQLALARGYLCPEIRTGVRTGDTLTSERTKMLKHPPHILVTTPESLYILLTAGKSRENLRRVRTVIVDEIHAIADDKRGSHLSLTLERLDALVCGENRLSPGAFLTGLPSPPTRIGLSATQNPIELVASFLTGVHPGRKPATIVQVGQRRTLDLGIEIPSDELGSIASTAMWVEIFDKLAAFTEHHRSTLVFVNTRRLVEKIAFELSDRLGIENVSAHHGSLSRALRLDAEQKLKNGEIKILIATGSLELGIDIGDIDLVCQIASTRAVGKAMQRIGRAGHWRGAIPKGRFFATTRDDLMEQAALIRKMRAGELDLLEIPHEATDVLMQQIVAMCGSESWEEETLYNIVRRAYPYRELTRERFDAIIQLLANGIESSRGRYGAYLLHDSIHHELHPRRGARMIAISNGGAIPDTNAFSVVLQPEGTVIATLDEHFAVDSSPGDVVLLGNTSWRIQKIEAIGRVLVEDAHGAPPTIPFWEGEAPQRTGVLSDGVGDLRTEISNRTPNVSPTDLGLVASHATNIPAQHPEVQDCMQWLMEECCIPQSAALQLVTYIVSGRAVLGAVPSKTTIIAERFFDDGGGMQLILHAPFGGRINKAWGLALRKRFCRGFNFELQAAATDNGINIALAEQHSFPLSDVFQFLTEHTAQELLEQAAIVSPIFKNRWRWAASRSLQLVRYSKGKRVAPQIQRTRSDDLLANVFPQAAACFETLEGDIQIPQHPLVDEVMKDVLTEAMDIEGLKQILRDIASGAIRCLAVDTPVPSQFAHELLNAMPYAFLDDADANERRARAVNLRRSLPSSVADDAGRLDQDAIDTVRRELVPDIRDEHELHDLLQSLVALPLSFLDGEEQGSAMRHWPHFYQQLSQTGRAQTVDVNGVPCWSTTERLPQIAALNSADPATRPEAIQKVVQGWLQLTGPTTSTSLASLLHLDPADIYQVFLQMEMQGLLLRGVIEHPATDIPHEIEWCERRILQRIHRLTLNTLRKQVEAVPPATFMRWLLGWQHIAPQTQLTGEEGVLEALSQLEGFEAPAVEWERTLLPARVANYDPRWLDALCLSGAVGWGRISPHPAWSAGEGAAPRRVIPTNAAPITFYIRESADWLPHALAAQCVEQANLDRSLSPEALQIRTLLIQRGACFTNDLQRITTLTKQQTQHALWELATAGLAAADGFDQLRCMMDPRRKSQTGETPTKRPTRSSAGRWSLLCEEAHVPEAAPVPGNSPEARERAIAEARRTDAALESAARMLLARYGVLFRDLLTRESNAPKWRDLLGILRRLEARGEVRGGRFVTGFNGEQFALPPAVESLRASRARESSDDIKVAAADPMNLAGIVVPGDRVPSIPGKQVVYRNGIVIDPAPNPGVPIPTAKPRQSHEPASASLLTPPPQPTLTLF</sequence>
<keyword evidence="5" id="KW-0067">ATP-binding</keyword>
<dbReference type="InterPro" id="IPR052511">
    <property type="entry name" value="ATP-dep_Helicase"/>
</dbReference>
<evidence type="ECO:0000259" key="11">
    <source>
        <dbReference type="PROSITE" id="PS51194"/>
    </source>
</evidence>
<keyword evidence="8" id="KW-0413">Isomerase</keyword>
<evidence type="ECO:0000256" key="4">
    <source>
        <dbReference type="ARBA" id="ARBA00022806"/>
    </source>
</evidence>
<dbReference type="PROSITE" id="PS51192">
    <property type="entry name" value="HELICASE_ATP_BIND_1"/>
    <property type="match status" value="1"/>
</dbReference>
<dbReference type="SUPFAM" id="SSF52540">
    <property type="entry name" value="P-loop containing nucleoside triphosphate hydrolases"/>
    <property type="match status" value="1"/>
</dbReference>
<dbReference type="Gene3D" id="3.40.50.300">
    <property type="entry name" value="P-loop containing nucleotide triphosphate hydrolases"/>
    <property type="match status" value="2"/>
</dbReference>
<dbReference type="InterPro" id="IPR027417">
    <property type="entry name" value="P-loop_NTPase"/>
</dbReference>
<reference evidence="12 13" key="1">
    <citation type="submission" date="2018-11" db="EMBL/GenBank/DDBJ databases">
        <authorList>
            <person name="Mardanov A.V."/>
            <person name="Ravin N.V."/>
            <person name="Dedysh S.N."/>
        </authorList>
    </citation>
    <scope>NUCLEOTIDE SEQUENCE [LARGE SCALE GENOMIC DNA]</scope>
    <source>
        <strain evidence="12 13">AF10</strain>
    </source>
</reference>
<keyword evidence="2" id="KW-0227">DNA damage</keyword>
<keyword evidence="4 12" id="KW-0347">Helicase</keyword>
<evidence type="ECO:0000259" key="10">
    <source>
        <dbReference type="PROSITE" id="PS51192"/>
    </source>
</evidence>
<organism evidence="12 13">
    <name type="scientific">Granulicella sibirica</name>
    <dbReference type="NCBI Taxonomy" id="2479048"/>
    <lineage>
        <taxon>Bacteria</taxon>
        <taxon>Pseudomonadati</taxon>
        <taxon>Acidobacteriota</taxon>
        <taxon>Terriglobia</taxon>
        <taxon>Terriglobales</taxon>
        <taxon>Acidobacteriaceae</taxon>
        <taxon>Granulicella</taxon>
    </lineage>
</organism>
<protein>
    <submittedName>
        <fullName evidence="12">DEAD/DEAH box helicase-like</fullName>
    </submittedName>
</protein>
<evidence type="ECO:0000256" key="5">
    <source>
        <dbReference type="ARBA" id="ARBA00022840"/>
    </source>
</evidence>